<protein>
    <submittedName>
        <fullName evidence="5">ABC transporter</fullName>
    </submittedName>
</protein>
<dbReference type="PANTHER" id="PTHR43023">
    <property type="entry name" value="PROTEIN TRIGALACTOSYLDIACYLGLYCEROL 3, CHLOROPLASTIC"/>
    <property type="match status" value="1"/>
</dbReference>
<dbReference type="PROSITE" id="PS00211">
    <property type="entry name" value="ABC_TRANSPORTER_1"/>
    <property type="match status" value="1"/>
</dbReference>
<keyword evidence="3" id="KW-0067">ATP-binding</keyword>
<evidence type="ECO:0000256" key="1">
    <source>
        <dbReference type="ARBA" id="ARBA00022448"/>
    </source>
</evidence>
<accession>K6VJD4</accession>
<dbReference type="PROSITE" id="PS50893">
    <property type="entry name" value="ABC_TRANSPORTER_2"/>
    <property type="match status" value="1"/>
</dbReference>
<dbReference type="PANTHER" id="PTHR43023:SF3">
    <property type="entry name" value="PROTEIN TRIGALACTOSYLDIACYLGLYCEROL 3, CHLOROPLASTIC"/>
    <property type="match status" value="1"/>
</dbReference>
<evidence type="ECO:0000313" key="6">
    <source>
        <dbReference type="Proteomes" id="UP000001955"/>
    </source>
</evidence>
<sequence>MAENIIEIRGLANIFGTQVVHQDLNLDVRRGEILSVIGGSGTGKSVLLRSIVGLIQPAAGEIRVFGQDMLSLPAAQRSALVRRFGVLFQKGALYSSLTVAENVAFPLTELAGLPHGEALRQARQYLALAGLPSHAGDKYPPALSGGMIKRAAMARALALSPEILMLDEPTAGLDPVSAAAFDNMIAVLRDALGVTVFLVTHDLDTLHALSDRVAVLADKKVLVADTLEVVSHQDNPWIKDYFAGPRGRMAATAWKEN</sequence>
<dbReference type="EMBL" id="CP001560">
    <property type="protein sequence ID" value="AFJ47203.1"/>
    <property type="molecule type" value="Genomic_DNA"/>
</dbReference>
<feature type="domain" description="ABC transporter" evidence="4">
    <location>
        <begin position="6"/>
        <end position="243"/>
    </location>
</feature>
<keyword evidence="6" id="KW-1185">Reference proteome</keyword>
<dbReference type="InterPro" id="IPR027417">
    <property type="entry name" value="P-loop_NTPase"/>
</dbReference>
<dbReference type="RefSeq" id="WP_002443594.1">
    <property type="nucleotide sequence ID" value="NC_017910.1"/>
</dbReference>
<proteinExistence type="predicted"/>
<dbReference type="Gene3D" id="3.40.50.300">
    <property type="entry name" value="P-loop containing nucleotide triphosphate hydrolases"/>
    <property type="match status" value="1"/>
</dbReference>
<gene>
    <name evidence="5" type="ordered locus">EBL_c21120</name>
</gene>
<dbReference type="SMART" id="SM00382">
    <property type="entry name" value="AAA"/>
    <property type="match status" value="1"/>
</dbReference>
<keyword evidence="1" id="KW-0813">Transport</keyword>
<dbReference type="OrthoDB" id="9802264at2"/>
<dbReference type="GO" id="GO:0016887">
    <property type="term" value="F:ATP hydrolysis activity"/>
    <property type="evidence" value="ECO:0007669"/>
    <property type="project" value="InterPro"/>
</dbReference>
<dbReference type="Pfam" id="PF00005">
    <property type="entry name" value="ABC_tran"/>
    <property type="match status" value="1"/>
</dbReference>
<dbReference type="STRING" id="630626.EBL_c21120"/>
<dbReference type="KEGG" id="ebt:EBL_c21120"/>
<accession>I2B9J9</accession>
<name>I2B9J9_SHIBC</name>
<dbReference type="Proteomes" id="UP000001955">
    <property type="component" value="Chromosome"/>
</dbReference>
<reference evidence="5 6" key="1">
    <citation type="journal article" date="2012" name="J. Bacteriol.">
        <title>Complete genome sequence of the B12-producing Shimwellia blattae strain DSM 4481, isolated from a cockroach.</title>
        <authorList>
            <person name="Brzuszkiewicz E."/>
            <person name="Waschkowitz T."/>
            <person name="Wiezer A."/>
            <person name="Daniel R."/>
        </authorList>
    </citation>
    <scope>NUCLEOTIDE SEQUENCE [LARGE SCALE GENOMIC DNA]</scope>
    <source>
        <strain evidence="6">ATCC 29907 / DSM 4481 / JCM 1650 / NBRC 105725 / CDC 9005-74</strain>
    </source>
</reference>
<dbReference type="SUPFAM" id="SSF52540">
    <property type="entry name" value="P-loop containing nucleoside triphosphate hydrolases"/>
    <property type="match status" value="1"/>
</dbReference>
<dbReference type="HOGENOM" id="CLU_000604_1_22_6"/>
<evidence type="ECO:0000259" key="4">
    <source>
        <dbReference type="PROSITE" id="PS50893"/>
    </source>
</evidence>
<dbReference type="GO" id="GO:0005524">
    <property type="term" value="F:ATP binding"/>
    <property type="evidence" value="ECO:0007669"/>
    <property type="project" value="UniProtKB-KW"/>
</dbReference>
<dbReference type="AlphaFoldDB" id="I2B9J9"/>
<dbReference type="eggNOG" id="COG1127">
    <property type="taxonomic scope" value="Bacteria"/>
</dbReference>
<dbReference type="InterPro" id="IPR003593">
    <property type="entry name" value="AAA+_ATPase"/>
</dbReference>
<evidence type="ECO:0000256" key="2">
    <source>
        <dbReference type="ARBA" id="ARBA00022741"/>
    </source>
</evidence>
<dbReference type="InterPro" id="IPR017871">
    <property type="entry name" value="ABC_transporter-like_CS"/>
</dbReference>
<evidence type="ECO:0000313" key="5">
    <source>
        <dbReference type="EMBL" id="AFJ47203.1"/>
    </source>
</evidence>
<organism evidence="5 6">
    <name type="scientific">Shimwellia blattae (strain ATCC 29907 / DSM 4481 / JCM 1650 / NBRC 105725 / CDC 9005-74)</name>
    <name type="common">Escherichia blattae</name>
    <dbReference type="NCBI Taxonomy" id="630626"/>
    <lineage>
        <taxon>Bacteria</taxon>
        <taxon>Pseudomonadati</taxon>
        <taxon>Pseudomonadota</taxon>
        <taxon>Gammaproteobacteria</taxon>
        <taxon>Enterobacterales</taxon>
        <taxon>Enterobacteriaceae</taxon>
        <taxon>Shimwellia</taxon>
    </lineage>
</organism>
<keyword evidence="2" id="KW-0547">Nucleotide-binding</keyword>
<dbReference type="InterPro" id="IPR003439">
    <property type="entry name" value="ABC_transporter-like_ATP-bd"/>
</dbReference>
<evidence type="ECO:0000256" key="3">
    <source>
        <dbReference type="ARBA" id="ARBA00022840"/>
    </source>
</evidence>